<evidence type="ECO:0000256" key="4">
    <source>
        <dbReference type="ARBA" id="ARBA00023239"/>
    </source>
</evidence>
<evidence type="ECO:0000259" key="6">
    <source>
        <dbReference type="Pfam" id="PF00425"/>
    </source>
</evidence>
<evidence type="ECO:0000313" key="7">
    <source>
        <dbReference type="EMBL" id="MTD56604.1"/>
    </source>
</evidence>
<dbReference type="NCBIfam" id="TIGR03494">
    <property type="entry name" value="salicyl_syn"/>
    <property type="match status" value="1"/>
</dbReference>
<feature type="region of interest" description="Disordered" evidence="5">
    <location>
        <begin position="426"/>
        <end position="445"/>
    </location>
</feature>
<name>A0A6N7Z6N6_9PSEU</name>
<keyword evidence="2" id="KW-0479">Metal-binding</keyword>
<feature type="domain" description="Chorismate-utilising enzyme C-terminal" evidence="6">
    <location>
        <begin position="168"/>
        <end position="421"/>
    </location>
</feature>
<dbReference type="PANTHER" id="PTHR11236:SF48">
    <property type="entry name" value="ISOCHORISMATE SYNTHASE MENF"/>
    <property type="match status" value="1"/>
</dbReference>
<gene>
    <name evidence="7" type="ORF">GKO32_21930</name>
</gene>
<dbReference type="SUPFAM" id="SSF56322">
    <property type="entry name" value="ADC synthase"/>
    <property type="match status" value="1"/>
</dbReference>
<dbReference type="GO" id="GO:0000162">
    <property type="term" value="P:L-tryptophan biosynthetic process"/>
    <property type="evidence" value="ECO:0007669"/>
    <property type="project" value="TreeGrafter"/>
</dbReference>
<dbReference type="PANTHER" id="PTHR11236">
    <property type="entry name" value="AMINOBENZOATE/ANTHRANILATE SYNTHASE"/>
    <property type="match status" value="1"/>
</dbReference>
<dbReference type="Proteomes" id="UP000440096">
    <property type="component" value="Unassembled WGS sequence"/>
</dbReference>
<dbReference type="OrthoDB" id="3518032at2"/>
<proteinExistence type="predicted"/>
<sequence>MHRPEPRSELGPARAAVALVTSGLFDEYVVYEKDGTWSVAGGSRATISVNADRIQVRCRHEVREWPGSSRPLGRLGEVLRELPIPEWTVYGWVAFEMSHALTGRQQHAGQGELAHLIVPEAEIRIGTAGATISCADELLRARIADVLANPPDDPVPATATEDVDLTSEWYPRAVANATREIRDGAFHKVILSRRVPVPVPIDLPQTYLRGRQANTPARSFLLDLGGRKAAGFCPETILEVSSGGAVSTQPLAGTRSFGNGEHEDNRLRAELLSDSKEIYEHALALQLAYNELSNICVPGSVAVTELMSVVQRGSLQHLASLVRGELAGRTSSWDALEACFPAVAASGIPKREACDYIARNEKDPRGLYSGAVLTASHDGALDAGLVLRSIYQENGTQWLQAGAGIVNASQPEREYEETFEKFRSVTPHLVPRLNPKPPNEQERTR</sequence>
<comment type="cofactor">
    <cofactor evidence="1">
        <name>Mg(2+)</name>
        <dbReference type="ChEBI" id="CHEBI:18420"/>
    </cofactor>
</comment>
<dbReference type="EMBL" id="WMBA01000036">
    <property type="protein sequence ID" value="MTD56604.1"/>
    <property type="molecule type" value="Genomic_DNA"/>
</dbReference>
<evidence type="ECO:0000256" key="2">
    <source>
        <dbReference type="ARBA" id="ARBA00022723"/>
    </source>
</evidence>
<reference evidence="7 8" key="1">
    <citation type="submission" date="2019-11" db="EMBL/GenBank/DDBJ databases">
        <title>Draft genome of Amycolatopsis RM579.</title>
        <authorList>
            <person name="Duangmal K."/>
            <person name="Mingma R."/>
        </authorList>
    </citation>
    <scope>NUCLEOTIDE SEQUENCE [LARGE SCALE GENOMIC DNA]</scope>
    <source>
        <strain evidence="7 8">RM579</strain>
    </source>
</reference>
<evidence type="ECO:0000313" key="8">
    <source>
        <dbReference type="Proteomes" id="UP000440096"/>
    </source>
</evidence>
<dbReference type="GO" id="GO:0008909">
    <property type="term" value="F:isochorismate synthase activity"/>
    <property type="evidence" value="ECO:0007669"/>
    <property type="project" value="InterPro"/>
</dbReference>
<comment type="caution">
    <text evidence="7">The sequence shown here is derived from an EMBL/GenBank/DDBJ whole genome shotgun (WGS) entry which is preliminary data.</text>
</comment>
<dbReference type="GO" id="GO:0046872">
    <property type="term" value="F:metal ion binding"/>
    <property type="evidence" value="ECO:0007669"/>
    <property type="project" value="UniProtKB-KW"/>
</dbReference>
<dbReference type="InterPro" id="IPR005801">
    <property type="entry name" value="ADC_synthase"/>
</dbReference>
<evidence type="ECO:0000256" key="1">
    <source>
        <dbReference type="ARBA" id="ARBA00001946"/>
    </source>
</evidence>
<dbReference type="InterPro" id="IPR019999">
    <property type="entry name" value="Anth_synth_I-like"/>
</dbReference>
<dbReference type="Pfam" id="PF00425">
    <property type="entry name" value="Chorismate_bind"/>
    <property type="match status" value="1"/>
</dbReference>
<evidence type="ECO:0000256" key="3">
    <source>
        <dbReference type="ARBA" id="ARBA00022842"/>
    </source>
</evidence>
<dbReference type="InterPro" id="IPR019996">
    <property type="entry name" value="Salicylate_synthase"/>
</dbReference>
<accession>A0A6N7Z6N6</accession>
<organism evidence="7 8">
    <name type="scientific">Amycolatopsis pithecellobii</name>
    <dbReference type="NCBI Taxonomy" id="664692"/>
    <lineage>
        <taxon>Bacteria</taxon>
        <taxon>Bacillati</taxon>
        <taxon>Actinomycetota</taxon>
        <taxon>Actinomycetes</taxon>
        <taxon>Pseudonocardiales</taxon>
        <taxon>Pseudonocardiaceae</taxon>
        <taxon>Amycolatopsis</taxon>
    </lineage>
</organism>
<dbReference type="InterPro" id="IPR015890">
    <property type="entry name" value="Chorismate_C"/>
</dbReference>
<keyword evidence="4" id="KW-0456">Lyase</keyword>
<dbReference type="Gene3D" id="3.60.120.10">
    <property type="entry name" value="Anthranilate synthase"/>
    <property type="match status" value="1"/>
</dbReference>
<dbReference type="AlphaFoldDB" id="A0A6N7Z6N6"/>
<dbReference type="GO" id="GO:0016833">
    <property type="term" value="F:oxo-acid-lyase activity"/>
    <property type="evidence" value="ECO:0007669"/>
    <property type="project" value="InterPro"/>
</dbReference>
<protein>
    <submittedName>
        <fullName evidence="7">Salicylate synthase</fullName>
    </submittedName>
</protein>
<keyword evidence="3" id="KW-0460">Magnesium</keyword>
<keyword evidence="8" id="KW-1185">Reference proteome</keyword>
<evidence type="ECO:0000256" key="5">
    <source>
        <dbReference type="SAM" id="MobiDB-lite"/>
    </source>
</evidence>
<dbReference type="PRINTS" id="PR00095">
    <property type="entry name" value="ANTSNTHASEI"/>
</dbReference>